<feature type="transmembrane region" description="Helical" evidence="2">
    <location>
        <begin position="36"/>
        <end position="56"/>
    </location>
</feature>
<keyword evidence="2" id="KW-0472">Membrane</keyword>
<feature type="region of interest" description="Disordered" evidence="1">
    <location>
        <begin position="104"/>
        <end position="207"/>
    </location>
</feature>
<reference evidence="3 4" key="1">
    <citation type="journal article" date="2023" name="Hortic Res">
        <title>Pangenome of water caltrop reveals structural variations and asymmetric subgenome divergence after allopolyploidization.</title>
        <authorList>
            <person name="Zhang X."/>
            <person name="Chen Y."/>
            <person name="Wang L."/>
            <person name="Yuan Y."/>
            <person name="Fang M."/>
            <person name="Shi L."/>
            <person name="Lu R."/>
            <person name="Comes H.P."/>
            <person name="Ma Y."/>
            <person name="Chen Y."/>
            <person name="Huang G."/>
            <person name="Zhou Y."/>
            <person name="Zheng Z."/>
            <person name="Qiu Y."/>
        </authorList>
    </citation>
    <scope>NUCLEOTIDE SEQUENCE [LARGE SCALE GENOMIC DNA]</scope>
    <source>
        <strain evidence="3">F231</strain>
    </source>
</reference>
<keyword evidence="2" id="KW-1133">Transmembrane helix</keyword>
<gene>
    <name evidence="3" type="ORF">SAY86_016146</name>
</gene>
<evidence type="ECO:0000313" key="3">
    <source>
        <dbReference type="EMBL" id="KAK4782044.1"/>
    </source>
</evidence>
<dbReference type="AlphaFoldDB" id="A0AAN7QW41"/>
<accession>A0AAN7QW41</accession>
<name>A0AAN7QW41_TRANT</name>
<protein>
    <submittedName>
        <fullName evidence="3">Uncharacterized protein</fullName>
    </submittedName>
</protein>
<feature type="transmembrane region" description="Helical" evidence="2">
    <location>
        <begin position="76"/>
        <end position="99"/>
    </location>
</feature>
<dbReference type="PANTHER" id="PTHR34947">
    <property type="entry name" value="TRANSMEMBRANE PROTEIN"/>
    <property type="match status" value="1"/>
</dbReference>
<evidence type="ECO:0000256" key="1">
    <source>
        <dbReference type="SAM" id="MobiDB-lite"/>
    </source>
</evidence>
<keyword evidence="2" id="KW-0812">Transmembrane</keyword>
<dbReference type="Proteomes" id="UP001346149">
    <property type="component" value="Unassembled WGS sequence"/>
</dbReference>
<dbReference type="PANTHER" id="PTHR34947:SF2">
    <property type="entry name" value="TRANSMEMBRANE PROTEIN"/>
    <property type="match status" value="1"/>
</dbReference>
<feature type="compositionally biased region" description="Acidic residues" evidence="1">
    <location>
        <begin position="186"/>
        <end position="199"/>
    </location>
</feature>
<dbReference type="EMBL" id="JAXQNO010000016">
    <property type="protein sequence ID" value="KAK4782044.1"/>
    <property type="molecule type" value="Genomic_DNA"/>
</dbReference>
<comment type="caution">
    <text evidence="3">The sequence shown here is derived from an EMBL/GenBank/DDBJ whole genome shotgun (WGS) entry which is preliminary data.</text>
</comment>
<evidence type="ECO:0000256" key="2">
    <source>
        <dbReference type="SAM" id="Phobius"/>
    </source>
</evidence>
<organism evidence="3 4">
    <name type="scientific">Trapa natans</name>
    <name type="common">Water chestnut</name>
    <dbReference type="NCBI Taxonomy" id="22666"/>
    <lineage>
        <taxon>Eukaryota</taxon>
        <taxon>Viridiplantae</taxon>
        <taxon>Streptophyta</taxon>
        <taxon>Embryophyta</taxon>
        <taxon>Tracheophyta</taxon>
        <taxon>Spermatophyta</taxon>
        <taxon>Magnoliopsida</taxon>
        <taxon>eudicotyledons</taxon>
        <taxon>Gunneridae</taxon>
        <taxon>Pentapetalae</taxon>
        <taxon>rosids</taxon>
        <taxon>malvids</taxon>
        <taxon>Myrtales</taxon>
        <taxon>Lythraceae</taxon>
        <taxon>Trapa</taxon>
    </lineage>
</organism>
<feature type="compositionally biased region" description="Acidic residues" evidence="1">
    <location>
        <begin position="147"/>
        <end position="162"/>
    </location>
</feature>
<feature type="compositionally biased region" description="Basic and acidic residues" evidence="1">
    <location>
        <begin position="170"/>
        <end position="185"/>
    </location>
</feature>
<evidence type="ECO:0000313" key="4">
    <source>
        <dbReference type="Proteomes" id="UP001346149"/>
    </source>
</evidence>
<keyword evidence="4" id="KW-1185">Reference proteome</keyword>
<sequence length="237" mass="27055">MDTADDAAFDIRPRDRIQQRQRQQKKLLEKASVRQLFMLLSVSLFSLVVSGCPAFLRPFNSYITTSFLFRLLTHTVDKSCIFLICNGILVFLAKSSGLIRVGSSRRLRPSSNGSHRGLPRQEPTRGAFDYDTDERFPEGLVGVSDYPEMENGDGFSNEEEENSAPLLEQASHDEHGCDGDTQIKDQEEEEEEDNDDDDMLAGSNTEELNRKCDEFIRRMKEEIIRVEEQQQQQLVVV</sequence>
<proteinExistence type="predicted"/>